<protein>
    <submittedName>
        <fullName evidence="1">Uncharacterized protein</fullName>
    </submittedName>
</protein>
<accession>A0ACC3BLM6</accession>
<keyword evidence="2" id="KW-1185">Reference proteome</keyword>
<name>A0ACC3BLM6_PYRYE</name>
<sequence>MGGGRRGPCNSGGGHGLLPQAGVMAGMDMAAARGPRRWGHRQQAQLCTGGGGCPHAPGAPDVAAATGAIGASDGTAGGDLLPQRAPPVGVVWSTRQAQDCRPQAITAASAAARCASDCERPRALPLPHASPPITATPATHGTPAAPCWRTGCRLRFALTAAVHARCGRVFYTAALRSTEEQLVGGIEEPGIRGDELVDDPAALPAVN</sequence>
<evidence type="ECO:0000313" key="2">
    <source>
        <dbReference type="Proteomes" id="UP000798662"/>
    </source>
</evidence>
<dbReference type="EMBL" id="CM020618">
    <property type="protein sequence ID" value="KAK1858874.1"/>
    <property type="molecule type" value="Genomic_DNA"/>
</dbReference>
<proteinExistence type="predicted"/>
<gene>
    <name evidence="1" type="ORF">I4F81_001474</name>
</gene>
<reference evidence="1" key="1">
    <citation type="submission" date="2019-11" db="EMBL/GenBank/DDBJ databases">
        <title>Nori genome reveals adaptations in red seaweeds to the harsh intertidal environment.</title>
        <authorList>
            <person name="Wang D."/>
            <person name="Mao Y."/>
        </authorList>
    </citation>
    <scope>NUCLEOTIDE SEQUENCE</scope>
    <source>
        <tissue evidence="1">Gametophyte</tissue>
    </source>
</reference>
<dbReference type="Proteomes" id="UP000798662">
    <property type="component" value="Chromosome 1"/>
</dbReference>
<evidence type="ECO:0000313" key="1">
    <source>
        <dbReference type="EMBL" id="KAK1858874.1"/>
    </source>
</evidence>
<organism evidence="1 2">
    <name type="scientific">Pyropia yezoensis</name>
    <name type="common">Susabi-nori</name>
    <name type="synonym">Porphyra yezoensis</name>
    <dbReference type="NCBI Taxonomy" id="2788"/>
    <lineage>
        <taxon>Eukaryota</taxon>
        <taxon>Rhodophyta</taxon>
        <taxon>Bangiophyceae</taxon>
        <taxon>Bangiales</taxon>
        <taxon>Bangiaceae</taxon>
        <taxon>Pyropia</taxon>
    </lineage>
</organism>
<comment type="caution">
    <text evidence="1">The sequence shown here is derived from an EMBL/GenBank/DDBJ whole genome shotgun (WGS) entry which is preliminary data.</text>
</comment>